<dbReference type="Pfam" id="PF13912">
    <property type="entry name" value="zf-C2H2_6"/>
    <property type="match status" value="2"/>
</dbReference>
<dbReference type="PROSITE" id="PS00028">
    <property type="entry name" value="ZINC_FINGER_C2H2_1"/>
    <property type="match status" value="9"/>
</dbReference>
<evidence type="ECO:0000256" key="8">
    <source>
        <dbReference type="ARBA" id="ARBA00023242"/>
    </source>
</evidence>
<feature type="domain" description="C2H2-type" evidence="11">
    <location>
        <begin position="119"/>
        <end position="149"/>
    </location>
</feature>
<dbReference type="EMBL" id="GDRN01071272">
    <property type="protein sequence ID" value="JAI63726.1"/>
    <property type="molecule type" value="Transcribed_RNA"/>
</dbReference>
<dbReference type="InterPro" id="IPR036236">
    <property type="entry name" value="Znf_C2H2_sf"/>
</dbReference>
<dbReference type="InterPro" id="IPR051061">
    <property type="entry name" value="Zinc_finger_trans_reg"/>
</dbReference>
<dbReference type="FunFam" id="3.30.160.60:FF:000446">
    <property type="entry name" value="Zinc finger protein"/>
    <property type="match status" value="1"/>
</dbReference>
<keyword evidence="3" id="KW-0677">Repeat</keyword>
<feature type="region of interest" description="Disordered" evidence="10">
    <location>
        <begin position="382"/>
        <end position="463"/>
    </location>
</feature>
<evidence type="ECO:0000313" key="12">
    <source>
        <dbReference type="EMBL" id="JAI63727.1"/>
    </source>
</evidence>
<feature type="compositionally biased region" description="Basic residues" evidence="10">
    <location>
        <begin position="268"/>
        <end position="284"/>
    </location>
</feature>
<evidence type="ECO:0000256" key="1">
    <source>
        <dbReference type="ARBA" id="ARBA00004123"/>
    </source>
</evidence>
<name>A0A0P4W5F6_SCYOL</name>
<dbReference type="FunFam" id="3.30.160.60:FF:000125">
    <property type="entry name" value="Putative zinc finger protein 143"/>
    <property type="match status" value="1"/>
</dbReference>
<dbReference type="SMART" id="SM00355">
    <property type="entry name" value="ZnF_C2H2"/>
    <property type="match status" value="9"/>
</dbReference>
<evidence type="ECO:0000256" key="3">
    <source>
        <dbReference type="ARBA" id="ARBA00022737"/>
    </source>
</evidence>
<dbReference type="PROSITE" id="PS50157">
    <property type="entry name" value="ZINC_FINGER_C2H2_2"/>
    <property type="match status" value="8"/>
</dbReference>
<evidence type="ECO:0000256" key="9">
    <source>
        <dbReference type="PROSITE-ProRule" id="PRU00042"/>
    </source>
</evidence>
<feature type="domain" description="C2H2-type" evidence="11">
    <location>
        <begin position="181"/>
        <end position="208"/>
    </location>
</feature>
<feature type="domain" description="C2H2-type" evidence="11">
    <location>
        <begin position="209"/>
        <end position="238"/>
    </location>
</feature>
<keyword evidence="5" id="KW-0862">Zinc</keyword>
<keyword evidence="4 9" id="KW-0863">Zinc-finger</keyword>
<proteinExistence type="predicted"/>
<dbReference type="FunFam" id="3.30.160.60:FF:000145">
    <property type="entry name" value="Zinc finger protein 574"/>
    <property type="match status" value="1"/>
</dbReference>
<dbReference type="GO" id="GO:0005634">
    <property type="term" value="C:nucleus"/>
    <property type="evidence" value="ECO:0007669"/>
    <property type="project" value="UniProtKB-SubCell"/>
</dbReference>
<dbReference type="AlphaFoldDB" id="A0A0P4W5F6"/>
<dbReference type="Gene3D" id="3.30.160.60">
    <property type="entry name" value="Classic Zinc Finger"/>
    <property type="match status" value="6"/>
</dbReference>
<evidence type="ECO:0000256" key="10">
    <source>
        <dbReference type="SAM" id="MobiDB-lite"/>
    </source>
</evidence>
<dbReference type="GO" id="GO:0008270">
    <property type="term" value="F:zinc ion binding"/>
    <property type="evidence" value="ECO:0007669"/>
    <property type="project" value="UniProtKB-KW"/>
</dbReference>
<reference evidence="12" key="1">
    <citation type="submission" date="2015-09" db="EMBL/GenBank/DDBJ databases">
        <title>Scylla olivacea transcriptome.</title>
        <authorList>
            <person name="Ikhwanuddin M."/>
        </authorList>
    </citation>
    <scope>NUCLEOTIDE SEQUENCE</scope>
</reference>
<evidence type="ECO:0000256" key="4">
    <source>
        <dbReference type="ARBA" id="ARBA00022771"/>
    </source>
</evidence>
<keyword evidence="6" id="KW-0805">Transcription regulation</keyword>
<comment type="subcellular location">
    <subcellularLocation>
        <location evidence="1">Nucleus</location>
    </subcellularLocation>
</comment>
<accession>A0A0P4W5F6</accession>
<dbReference type="Pfam" id="PF00096">
    <property type="entry name" value="zf-C2H2"/>
    <property type="match status" value="3"/>
</dbReference>
<dbReference type="EMBL" id="GDRN01071276">
    <property type="protein sequence ID" value="JAI63722.1"/>
    <property type="molecule type" value="Transcribed_RNA"/>
</dbReference>
<keyword evidence="2" id="KW-0479">Metal-binding</keyword>
<evidence type="ECO:0000256" key="5">
    <source>
        <dbReference type="ARBA" id="ARBA00022833"/>
    </source>
</evidence>
<dbReference type="GO" id="GO:0006357">
    <property type="term" value="P:regulation of transcription by RNA polymerase II"/>
    <property type="evidence" value="ECO:0007669"/>
    <property type="project" value="TreeGrafter"/>
</dbReference>
<dbReference type="EMBL" id="GDRN01071274">
    <property type="protein sequence ID" value="JAI63724.1"/>
    <property type="molecule type" value="Transcribed_RNA"/>
</dbReference>
<feature type="domain" description="C2H2-type" evidence="11">
    <location>
        <begin position="356"/>
        <end position="378"/>
    </location>
</feature>
<dbReference type="PANTHER" id="PTHR46179:SF13">
    <property type="entry name" value="C2H2-TYPE DOMAIN-CONTAINING PROTEIN"/>
    <property type="match status" value="1"/>
</dbReference>
<dbReference type="EMBL" id="GDRN01071271">
    <property type="protein sequence ID" value="JAI63727.1"/>
    <property type="molecule type" value="Transcribed_RNA"/>
</dbReference>
<evidence type="ECO:0000256" key="6">
    <source>
        <dbReference type="ARBA" id="ARBA00023015"/>
    </source>
</evidence>
<dbReference type="SUPFAM" id="SSF57667">
    <property type="entry name" value="beta-beta-alpha zinc fingers"/>
    <property type="match status" value="4"/>
</dbReference>
<keyword evidence="7" id="KW-0804">Transcription</keyword>
<keyword evidence="8" id="KW-0539">Nucleus</keyword>
<organism evidence="12">
    <name type="scientific">Scylla olivacea</name>
    <name type="common">Orange mud crab</name>
    <name type="synonym">Cancer olivacea</name>
    <dbReference type="NCBI Taxonomy" id="85551"/>
    <lineage>
        <taxon>Eukaryota</taxon>
        <taxon>Metazoa</taxon>
        <taxon>Ecdysozoa</taxon>
        <taxon>Arthropoda</taxon>
        <taxon>Crustacea</taxon>
        <taxon>Multicrustacea</taxon>
        <taxon>Malacostraca</taxon>
        <taxon>Eumalacostraca</taxon>
        <taxon>Eucarida</taxon>
        <taxon>Decapoda</taxon>
        <taxon>Pleocyemata</taxon>
        <taxon>Brachyura</taxon>
        <taxon>Eubrachyura</taxon>
        <taxon>Portunoidea</taxon>
        <taxon>Portunidae</taxon>
        <taxon>Portuninae</taxon>
        <taxon>Scylla</taxon>
    </lineage>
</organism>
<evidence type="ECO:0000259" key="11">
    <source>
        <dbReference type="PROSITE" id="PS50157"/>
    </source>
</evidence>
<dbReference type="InterPro" id="IPR013087">
    <property type="entry name" value="Znf_C2H2_type"/>
</dbReference>
<dbReference type="PANTHER" id="PTHR46179">
    <property type="entry name" value="ZINC FINGER PROTEIN"/>
    <property type="match status" value="1"/>
</dbReference>
<evidence type="ECO:0000256" key="2">
    <source>
        <dbReference type="ARBA" id="ARBA00022723"/>
    </source>
</evidence>
<protein>
    <recommendedName>
        <fullName evidence="11">C2H2-type domain-containing protein</fullName>
    </recommendedName>
</protein>
<sequence length="463" mass="54158">MEDCKIKRENLPKLLSLYKELKDCEENLEINPETSETGESLADTNSDEEVDIISICDDDKLDCESNISVESITSQKLRSASSSSSLTVHVCTYEGCDRFFSRPFRLSQHMRTHTGERPYVCPDKNCSRSYTRQQHLKRHLETVHRDKNTEEKLKCAMCDKTFSNIYCLRKHVHRFHEKKRYNCNECGQSFVKQQQLLKHTYTHSGIKPISCDHPECEMRFLTLSALKRHKLTHQKNRYVCPEESCQQKFDVYKDLQQHIPTAHPKGNERKRRQPMKQRKQKRSFHFGLSTYERKSLVCDICSRPFKQLRSLKSHRLTHEPEAEAYFCTYPACNRHYFHLNNLMSHIRDKHQQLRIYGCSACDKRLSSKQKLIQHMATHDPAYKRNYISKKPRKPRKDKGSLRNNLANVLSGYTDDVKEDDMAQTVQPETTPEKNTDASTNIDAAQDPQSEESSRDISESNEIS</sequence>
<feature type="domain" description="C2H2-type" evidence="11">
    <location>
        <begin position="296"/>
        <end position="323"/>
    </location>
</feature>
<feature type="domain" description="C2H2-type" evidence="11">
    <location>
        <begin position="325"/>
        <end position="355"/>
    </location>
</feature>
<feature type="domain" description="C2H2-type" evidence="11">
    <location>
        <begin position="89"/>
        <end position="118"/>
    </location>
</feature>
<feature type="domain" description="C2H2-type" evidence="11">
    <location>
        <begin position="153"/>
        <end position="181"/>
    </location>
</feature>
<evidence type="ECO:0000256" key="7">
    <source>
        <dbReference type="ARBA" id="ARBA00023163"/>
    </source>
</evidence>
<feature type="region of interest" description="Disordered" evidence="10">
    <location>
        <begin position="260"/>
        <end position="284"/>
    </location>
</feature>
<feature type="compositionally biased region" description="Basic residues" evidence="10">
    <location>
        <begin position="386"/>
        <end position="396"/>
    </location>
</feature>